<dbReference type="Pfam" id="PF00005">
    <property type="entry name" value="ABC_tran"/>
    <property type="match status" value="1"/>
</dbReference>
<dbReference type="GO" id="GO:0016887">
    <property type="term" value="F:ATP hydrolysis activity"/>
    <property type="evidence" value="ECO:0007669"/>
    <property type="project" value="InterPro"/>
</dbReference>
<dbReference type="PROSITE" id="PS50893">
    <property type="entry name" value="ABC_TRANSPORTER_2"/>
    <property type="match status" value="1"/>
</dbReference>
<dbReference type="PROSITE" id="PS00211">
    <property type="entry name" value="ABC_TRANSPORTER_1"/>
    <property type="match status" value="1"/>
</dbReference>
<evidence type="ECO:0000313" key="9">
    <source>
        <dbReference type="EMBL" id="EST51939.1"/>
    </source>
</evidence>
<dbReference type="InterPro" id="IPR003439">
    <property type="entry name" value="ABC_transporter-like_ATP-bd"/>
</dbReference>
<reference evidence="9 10" key="1">
    <citation type="journal article" date="2014" name="Genome Announc.">
        <title>Draft Genome Sequence of Brevibacillus panacihumi Strain W25, a Halotolerant Hydrocarbon-Degrading Bacterium.</title>
        <authorList>
            <person name="Wang X."/>
            <person name="Jin D."/>
            <person name="Zhou L."/>
            <person name="Wu L."/>
            <person name="An W."/>
            <person name="Chen Y."/>
            <person name="Zhao L."/>
        </authorList>
    </citation>
    <scope>NUCLEOTIDE SEQUENCE [LARGE SCALE GENOMIC DNA]</scope>
    <source>
        <strain evidence="9 10">W25</strain>
    </source>
</reference>
<dbReference type="RefSeq" id="WP_023559121.1">
    <property type="nucleotide sequence ID" value="NZ_KI629786.1"/>
</dbReference>
<comment type="caution">
    <text evidence="9">The sequence shown here is derived from an EMBL/GenBank/DDBJ whole genome shotgun (WGS) entry which is preliminary data.</text>
</comment>
<dbReference type="OrthoDB" id="9802264at2"/>
<evidence type="ECO:0000256" key="1">
    <source>
        <dbReference type="ARBA" id="ARBA00022448"/>
    </source>
</evidence>
<name>V6LZX2_9BACL</name>
<evidence type="ECO:0000256" key="4">
    <source>
        <dbReference type="ARBA" id="ARBA00052482"/>
    </source>
</evidence>
<sequence>MDLIVKQLTKSFGAVQALQPLDLHIRSGEFTTLLGPSGCGKTTLLRMIAGLETPDSGEIWLDDECVFSSEKGVFKPVHKRKLGMVFQDFALWPHLTVYENVAFGLKAAKQTNGMKERVMDAIGAVRLSGLEQRYPSQLSGGQQQRVAFARAIAVEPKLILFDEPLSALDALLRDEMRDELLHLVQSRGLTAIYVTHDQLEAMSMSDQILVMQGGKVLQKGAPEEIYHRPTEPFVAKFVGKSNWIDPDKRMIRPEKLRWTGRPGDLTWSAVVKRVSYLGDRYEITLELEDGTVWAGYHDQRLQAGDRVLVYASPHDTHSIHPIKEEIYV</sequence>
<dbReference type="STRING" id="1408254.T458_26980"/>
<dbReference type="Gene3D" id="3.40.50.300">
    <property type="entry name" value="P-loop containing nucleotide triphosphate hydrolases"/>
    <property type="match status" value="1"/>
</dbReference>
<dbReference type="InterPro" id="IPR050093">
    <property type="entry name" value="ABC_SmlMolc_Importer"/>
</dbReference>
<dbReference type="PANTHER" id="PTHR42781:SF4">
    <property type="entry name" value="SPERMIDINE_PUTRESCINE IMPORT ATP-BINDING PROTEIN POTA"/>
    <property type="match status" value="1"/>
</dbReference>
<evidence type="ECO:0000256" key="2">
    <source>
        <dbReference type="ARBA" id="ARBA00022741"/>
    </source>
</evidence>
<dbReference type="EMBL" id="AYJU01000018">
    <property type="protein sequence ID" value="EST51939.1"/>
    <property type="molecule type" value="Genomic_DNA"/>
</dbReference>
<dbReference type="Proteomes" id="UP000017973">
    <property type="component" value="Unassembled WGS sequence"/>
</dbReference>
<evidence type="ECO:0000256" key="5">
    <source>
        <dbReference type="ARBA" id="ARBA00063934"/>
    </source>
</evidence>
<dbReference type="SMART" id="SM00382">
    <property type="entry name" value="AAA"/>
    <property type="match status" value="1"/>
</dbReference>
<evidence type="ECO:0000256" key="7">
    <source>
        <dbReference type="ARBA" id="ARBA00070305"/>
    </source>
</evidence>
<dbReference type="InterPro" id="IPR013611">
    <property type="entry name" value="Transp-assoc_OB_typ2"/>
</dbReference>
<dbReference type="PATRIC" id="fig|1408254.3.peg.5235"/>
<comment type="catalytic activity">
    <reaction evidence="4">
        <text>a quaternary ammonium(out) + ATP + H2O = a quaternary ammonium(in) + ADP + phosphate + H(+)</text>
        <dbReference type="Rhea" id="RHEA:11036"/>
        <dbReference type="ChEBI" id="CHEBI:15377"/>
        <dbReference type="ChEBI" id="CHEBI:15378"/>
        <dbReference type="ChEBI" id="CHEBI:30616"/>
        <dbReference type="ChEBI" id="CHEBI:35267"/>
        <dbReference type="ChEBI" id="CHEBI:43474"/>
        <dbReference type="ChEBI" id="CHEBI:456216"/>
        <dbReference type="EC" id="7.6.2.9"/>
    </reaction>
</comment>
<evidence type="ECO:0000259" key="8">
    <source>
        <dbReference type="PROSITE" id="PS50893"/>
    </source>
</evidence>
<evidence type="ECO:0000256" key="3">
    <source>
        <dbReference type="ARBA" id="ARBA00022840"/>
    </source>
</evidence>
<keyword evidence="1" id="KW-0813">Transport</keyword>
<proteinExistence type="predicted"/>
<accession>V6LZX2</accession>
<dbReference type="InterPro" id="IPR017871">
    <property type="entry name" value="ABC_transporter-like_CS"/>
</dbReference>
<dbReference type="FunFam" id="3.40.50.300:FF:000425">
    <property type="entry name" value="Probable ABC transporter, ATP-binding subunit"/>
    <property type="match status" value="1"/>
</dbReference>
<dbReference type="PANTHER" id="PTHR42781">
    <property type="entry name" value="SPERMIDINE/PUTRESCINE IMPORT ATP-BINDING PROTEIN POTA"/>
    <property type="match status" value="1"/>
</dbReference>
<evidence type="ECO:0000313" key="10">
    <source>
        <dbReference type="Proteomes" id="UP000017973"/>
    </source>
</evidence>
<dbReference type="InterPro" id="IPR008995">
    <property type="entry name" value="Mo/tungstate-bd_C_term_dom"/>
</dbReference>
<dbReference type="HOGENOM" id="CLU_000604_1_1_9"/>
<dbReference type="InterPro" id="IPR003593">
    <property type="entry name" value="AAA+_ATPase"/>
</dbReference>
<keyword evidence="2" id="KW-0547">Nucleotide-binding</keyword>
<dbReference type="GO" id="GO:0043190">
    <property type="term" value="C:ATP-binding cassette (ABC) transporter complex"/>
    <property type="evidence" value="ECO:0007669"/>
    <property type="project" value="InterPro"/>
</dbReference>
<protein>
    <recommendedName>
        <fullName evidence="7">Carnitine transport ATP-binding protein OpuCA</fullName>
        <ecNumber evidence="6">7.6.2.9</ecNumber>
    </recommendedName>
</protein>
<dbReference type="EC" id="7.6.2.9" evidence="6"/>
<organism evidence="9 10">
    <name type="scientific">Brevibacillus panacihumi W25</name>
    <dbReference type="NCBI Taxonomy" id="1408254"/>
    <lineage>
        <taxon>Bacteria</taxon>
        <taxon>Bacillati</taxon>
        <taxon>Bacillota</taxon>
        <taxon>Bacilli</taxon>
        <taxon>Bacillales</taxon>
        <taxon>Paenibacillaceae</taxon>
        <taxon>Brevibacillus</taxon>
    </lineage>
</organism>
<dbReference type="eggNOG" id="COG3842">
    <property type="taxonomic scope" value="Bacteria"/>
</dbReference>
<gene>
    <name evidence="9" type="ORF">T458_26980</name>
</gene>
<dbReference type="Pfam" id="PF08402">
    <property type="entry name" value="TOBE_2"/>
    <property type="match status" value="1"/>
</dbReference>
<dbReference type="InterPro" id="IPR027417">
    <property type="entry name" value="P-loop_NTPase"/>
</dbReference>
<keyword evidence="3 9" id="KW-0067">ATP-binding</keyword>
<dbReference type="AlphaFoldDB" id="V6LZX2"/>
<dbReference type="GO" id="GO:0005524">
    <property type="term" value="F:ATP binding"/>
    <property type="evidence" value="ECO:0007669"/>
    <property type="project" value="UniProtKB-KW"/>
</dbReference>
<keyword evidence="10" id="KW-1185">Reference proteome</keyword>
<feature type="domain" description="ABC transporter" evidence="8">
    <location>
        <begin position="3"/>
        <end position="238"/>
    </location>
</feature>
<dbReference type="GO" id="GO:0015418">
    <property type="term" value="F:ABC-type quaternary ammonium compound transporting activity"/>
    <property type="evidence" value="ECO:0007669"/>
    <property type="project" value="UniProtKB-EC"/>
</dbReference>
<evidence type="ECO:0000256" key="6">
    <source>
        <dbReference type="ARBA" id="ARBA00066388"/>
    </source>
</evidence>
<dbReference type="SUPFAM" id="SSF52540">
    <property type="entry name" value="P-loop containing nucleoside triphosphate hydrolases"/>
    <property type="match status" value="1"/>
</dbReference>
<dbReference type="SUPFAM" id="SSF50331">
    <property type="entry name" value="MOP-like"/>
    <property type="match status" value="1"/>
</dbReference>
<comment type="subunit">
    <text evidence="5">The complex is composed of two ATP-binding proteins (OpuCA), two transmembrane proteins (OpuCB and OpuCD) and a solute-binding protein (OpuCC).</text>
</comment>